<accession>A0ABP6T9N9</accession>
<sequence length="335" mass="33408">MRAALADLVRDGVLAPGQADAVAHRLGPLWATPIPAGPAPGEHRTRTRIVEIAGYVGGAMVLGGAAAIVVPTWDAFPSIMRFLLAVVATLVLGGGAVAARFARLGDDTLDARLRLASVLGALAAGAAATAAAVPASDSAEVLAGSLAALLVAVSGYALVRGAPLMFTAWLASAMLVGDFLGRANVDDILPWGIAYAVLGAFWMLLAIPVRGTPIREPGVAVLLGGLTGFGAAEAVTNDSYLGDGPLLAIVGLLMGVAFAAGCFALYLGTRRWPALVPAVLIALVVPATALAQILDSLLAAGFAVALVGLLLLVAGGVALLSRRPGGPPPAPVPGP</sequence>
<feature type="transmembrane region" description="Helical" evidence="1">
    <location>
        <begin position="52"/>
        <end position="73"/>
    </location>
</feature>
<keyword evidence="1" id="KW-1133">Transmembrane helix</keyword>
<reference evidence="3" key="1">
    <citation type="journal article" date="2019" name="Int. J. Syst. Evol. Microbiol.">
        <title>The Global Catalogue of Microorganisms (GCM) 10K type strain sequencing project: providing services to taxonomists for standard genome sequencing and annotation.</title>
        <authorList>
            <consortium name="The Broad Institute Genomics Platform"/>
            <consortium name="The Broad Institute Genome Sequencing Center for Infectious Disease"/>
            <person name="Wu L."/>
            <person name="Ma J."/>
        </authorList>
    </citation>
    <scope>NUCLEOTIDE SEQUENCE [LARGE SCALE GENOMIC DNA]</scope>
    <source>
        <strain evidence="3">JCM 9458</strain>
    </source>
</reference>
<feature type="transmembrane region" description="Helical" evidence="1">
    <location>
        <begin position="219"/>
        <end position="235"/>
    </location>
</feature>
<feature type="transmembrane region" description="Helical" evidence="1">
    <location>
        <begin position="274"/>
        <end position="294"/>
    </location>
</feature>
<feature type="transmembrane region" description="Helical" evidence="1">
    <location>
        <begin position="188"/>
        <end position="207"/>
    </location>
</feature>
<gene>
    <name evidence="2" type="ORF">GCM10020369_68720</name>
</gene>
<dbReference type="EMBL" id="BAAAYN010000048">
    <property type="protein sequence ID" value="GAA3395471.1"/>
    <property type="molecule type" value="Genomic_DNA"/>
</dbReference>
<feature type="transmembrane region" description="Helical" evidence="1">
    <location>
        <begin position="113"/>
        <end position="135"/>
    </location>
</feature>
<evidence type="ECO:0000256" key="1">
    <source>
        <dbReference type="SAM" id="Phobius"/>
    </source>
</evidence>
<proteinExistence type="predicted"/>
<feature type="transmembrane region" description="Helical" evidence="1">
    <location>
        <begin position="247"/>
        <end position="267"/>
    </location>
</feature>
<dbReference type="Proteomes" id="UP001501676">
    <property type="component" value="Unassembled WGS sequence"/>
</dbReference>
<comment type="caution">
    <text evidence="2">The sequence shown here is derived from an EMBL/GenBank/DDBJ whole genome shotgun (WGS) entry which is preliminary data.</text>
</comment>
<evidence type="ECO:0000313" key="2">
    <source>
        <dbReference type="EMBL" id="GAA3395471.1"/>
    </source>
</evidence>
<feature type="transmembrane region" description="Helical" evidence="1">
    <location>
        <begin position="141"/>
        <end position="159"/>
    </location>
</feature>
<feature type="transmembrane region" description="Helical" evidence="1">
    <location>
        <begin position="166"/>
        <end position="182"/>
    </location>
</feature>
<evidence type="ECO:0008006" key="4">
    <source>
        <dbReference type="Google" id="ProtNLM"/>
    </source>
</evidence>
<organism evidence="2 3">
    <name type="scientific">Cryptosporangium minutisporangium</name>
    <dbReference type="NCBI Taxonomy" id="113569"/>
    <lineage>
        <taxon>Bacteria</taxon>
        <taxon>Bacillati</taxon>
        <taxon>Actinomycetota</taxon>
        <taxon>Actinomycetes</taxon>
        <taxon>Cryptosporangiales</taxon>
        <taxon>Cryptosporangiaceae</taxon>
        <taxon>Cryptosporangium</taxon>
    </lineage>
</organism>
<feature type="transmembrane region" description="Helical" evidence="1">
    <location>
        <begin position="300"/>
        <end position="320"/>
    </location>
</feature>
<feature type="transmembrane region" description="Helical" evidence="1">
    <location>
        <begin position="79"/>
        <end position="101"/>
    </location>
</feature>
<keyword evidence="1" id="KW-0472">Membrane</keyword>
<keyword evidence="1" id="KW-0812">Transmembrane</keyword>
<protein>
    <recommendedName>
        <fullName evidence="4">DUF2157 domain-containing protein</fullName>
    </recommendedName>
</protein>
<keyword evidence="3" id="KW-1185">Reference proteome</keyword>
<evidence type="ECO:0000313" key="3">
    <source>
        <dbReference type="Proteomes" id="UP001501676"/>
    </source>
</evidence>
<name>A0ABP6T9N9_9ACTN</name>